<feature type="region of interest" description="Disordered" evidence="1">
    <location>
        <begin position="85"/>
        <end position="123"/>
    </location>
</feature>
<evidence type="ECO:0000313" key="3">
    <source>
        <dbReference type="Proteomes" id="UP000769528"/>
    </source>
</evidence>
<evidence type="ECO:0000256" key="1">
    <source>
        <dbReference type="SAM" id="MobiDB-lite"/>
    </source>
</evidence>
<accession>A0A9P8PR47</accession>
<protein>
    <submittedName>
        <fullName evidence="2">Uncharacterized protein</fullName>
    </submittedName>
</protein>
<sequence>MLILSHPIEAESTHSSNNTEFIGKDLDIKKSIKASELNVDGHKTQISEPVMNEAIYFTSIIGSNIHRRLNSIFHDNSYHCAQQLQDSHDPEKIIDPFQYPRPGSNISDFSDSQSSQNEYISDEGDGEEFDYYHKKKHTKGCSSPNNASDISCDFSLASSPETSEVGSCSRGKRPKKAKITKALSGSSVAGVYCEHCKKLITRDIRRHMRIHEDVSRFQCVFPREICYHKTGNFNRQYDFKKHLLHCHFQLDSPEAKKSCALSDKLSASGTCPCGMKFNGKDWLENHILTSDKSKKCAFLSNAWELHGGKHNSNHMFTQGSSLPNTELNYRESRTSTMEKVVRDHNESEVCKPMISKASAVLSPTNTSFESSSPSIPFYALSQFSQGPFYGLGVGNQEPKYAYPSQPKVFSTFNVGPTLHQHDSWSSHPFTQYPQICYNENTQKLLQRPIAISQTIPQTIPQTNQPQQIYSQLAASHIYSPLNDSLYLSQPQQEPYHQSYIPCHYQPELQYSFQYQGFQ</sequence>
<reference evidence="2" key="2">
    <citation type="submission" date="2021-01" db="EMBL/GenBank/DDBJ databases">
        <authorList>
            <person name="Schikora-Tamarit M.A."/>
        </authorList>
    </citation>
    <scope>NUCLEOTIDE SEQUENCE</scope>
    <source>
        <strain evidence="2">CBS6341</strain>
    </source>
</reference>
<reference evidence="2" key="1">
    <citation type="journal article" date="2021" name="Open Biol.">
        <title>Shared evolutionary footprints suggest mitochondrial oxidative damage underlies multiple complex I losses in fungi.</title>
        <authorList>
            <person name="Schikora-Tamarit M.A."/>
            <person name="Marcet-Houben M."/>
            <person name="Nosek J."/>
            <person name="Gabaldon T."/>
        </authorList>
    </citation>
    <scope>NUCLEOTIDE SEQUENCE</scope>
    <source>
        <strain evidence="2">CBS6341</strain>
    </source>
</reference>
<name>A0A9P8PR47_9ASCO</name>
<gene>
    <name evidence="2" type="ORF">WICMUC_002347</name>
</gene>
<dbReference type="EMBL" id="JAEUBF010000681">
    <property type="protein sequence ID" value="KAH3676050.1"/>
    <property type="molecule type" value="Genomic_DNA"/>
</dbReference>
<dbReference type="Proteomes" id="UP000769528">
    <property type="component" value="Unassembled WGS sequence"/>
</dbReference>
<evidence type="ECO:0000313" key="2">
    <source>
        <dbReference type="EMBL" id="KAH3676050.1"/>
    </source>
</evidence>
<dbReference type="OrthoDB" id="4091477at2759"/>
<comment type="caution">
    <text evidence="2">The sequence shown here is derived from an EMBL/GenBank/DDBJ whole genome shotgun (WGS) entry which is preliminary data.</text>
</comment>
<dbReference type="AlphaFoldDB" id="A0A9P8PR47"/>
<feature type="compositionally biased region" description="Low complexity" evidence="1">
    <location>
        <begin position="104"/>
        <end position="117"/>
    </location>
</feature>
<keyword evidence="3" id="KW-1185">Reference proteome</keyword>
<proteinExistence type="predicted"/>
<organism evidence="2 3">
    <name type="scientific">Wickerhamomyces mucosus</name>
    <dbReference type="NCBI Taxonomy" id="1378264"/>
    <lineage>
        <taxon>Eukaryota</taxon>
        <taxon>Fungi</taxon>
        <taxon>Dikarya</taxon>
        <taxon>Ascomycota</taxon>
        <taxon>Saccharomycotina</taxon>
        <taxon>Saccharomycetes</taxon>
        <taxon>Phaffomycetales</taxon>
        <taxon>Wickerhamomycetaceae</taxon>
        <taxon>Wickerhamomyces</taxon>
    </lineage>
</organism>